<comment type="subcellular location">
    <subcellularLocation>
        <location evidence="1">Cytoplasm</location>
    </subcellularLocation>
</comment>
<dbReference type="InterPro" id="IPR050302">
    <property type="entry name" value="Rab_GAP_TBC_domain"/>
</dbReference>
<dbReference type="PANTHER" id="PTHR47219:SF9">
    <property type="entry name" value="GTPASE ACTIVATING PROTEIN AND CENTROSOME-ASSOCIATED, ISOFORM B"/>
    <property type="match status" value="1"/>
</dbReference>
<keyword evidence="5" id="KW-0963">Cytoplasm</keyword>
<keyword evidence="2" id="KW-0813">Transport</keyword>
<dbReference type="GO" id="GO:0031267">
    <property type="term" value="F:small GTPase binding"/>
    <property type="evidence" value="ECO:0007669"/>
    <property type="project" value="TreeGrafter"/>
</dbReference>
<evidence type="ECO:0000256" key="10">
    <source>
        <dbReference type="ARBA" id="ARBA00072088"/>
    </source>
</evidence>
<dbReference type="Proteomes" id="UP000449547">
    <property type="component" value="Unassembled WGS sequence"/>
</dbReference>
<comment type="caution">
    <text evidence="14">The sequence shown here is derived from an EMBL/GenBank/DDBJ whole genome shotgun (WGS) entry which is preliminary data.</text>
</comment>
<dbReference type="FunFam" id="1.10.472.80:FF:000044">
    <property type="entry name" value="GTPase-activating protein GYP5"/>
    <property type="match status" value="1"/>
</dbReference>
<feature type="region of interest" description="Disordered" evidence="12">
    <location>
        <begin position="1"/>
        <end position="79"/>
    </location>
</feature>
<keyword evidence="3" id="KW-0343">GTPase activation</keyword>
<comment type="similarity">
    <text evidence="9">Belongs to the GYP5 family.</text>
</comment>
<evidence type="ECO:0000256" key="1">
    <source>
        <dbReference type="ARBA" id="ARBA00004496"/>
    </source>
</evidence>
<dbReference type="GO" id="GO:0005737">
    <property type="term" value="C:cytoplasm"/>
    <property type="evidence" value="ECO:0007669"/>
    <property type="project" value="UniProtKB-SubCell"/>
</dbReference>
<dbReference type="SMART" id="SM00164">
    <property type="entry name" value="TBC"/>
    <property type="match status" value="1"/>
</dbReference>
<dbReference type="AlphaFoldDB" id="A0A642UJY0"/>
<gene>
    <name evidence="14" type="ORF">DIURU_003781</name>
</gene>
<keyword evidence="7" id="KW-0653">Protein transport</keyword>
<feature type="compositionally biased region" description="Acidic residues" evidence="12">
    <location>
        <begin position="28"/>
        <end position="43"/>
    </location>
</feature>
<dbReference type="Gene3D" id="1.10.8.270">
    <property type="entry name" value="putative rabgap domain of human tbc1 domain family member 14 like domains"/>
    <property type="match status" value="1"/>
</dbReference>
<dbReference type="RefSeq" id="XP_034011358.1">
    <property type="nucleotide sequence ID" value="XM_034156581.1"/>
</dbReference>
<evidence type="ECO:0000256" key="8">
    <source>
        <dbReference type="ARBA" id="ARBA00023054"/>
    </source>
</evidence>
<feature type="coiled-coil region" evidence="11">
    <location>
        <begin position="629"/>
        <end position="656"/>
    </location>
</feature>
<dbReference type="GO" id="GO:0015031">
    <property type="term" value="P:protein transport"/>
    <property type="evidence" value="ECO:0007669"/>
    <property type="project" value="UniProtKB-KW"/>
</dbReference>
<dbReference type="Pfam" id="PF23436">
    <property type="entry name" value="RabGap-TBC_2"/>
    <property type="match status" value="1"/>
</dbReference>
<sequence>MSDPQGSGDDLDFDTRPLSTSSAKAADDVGELENVDLNDDGGDGDSALDQSLARDAAQMALEGKREPEPEKHLDDSFEDASEAPLRIGGTAGPKLPPRHIIDDCIRLDELVAADTSKLEETAHSYNKQTQNYFLQAKYNQLNRNFASKDAKQQEQINSGTENIKKTFDNIKQTVGGFSEMFEYKIDWDFWTRIVNNYEEVILNESDELNTLIMSGIPREFRGIIWQLVAKSKNFQMEEFYLQVKSEPSIHEKSIKRDLTRTSFFTNVEQVNKADELYNVIKAYSLFDPDVGYTQGMIFITVPLIMNMSEAECFCLLVTLMKEYNVRDMFCPEMKGLHLMLYEFDRLLEVYSPILYNHLAKQGIKSSMYASQWFLTFFAYKFPLDMVLRIYDIIITQGIESVLKLAVNLMIKNESQLLQLKFDKLLEYLKDKMFNVYVHDEFTRLEAPDAPSSKRSSTISKRFSLLAGAKRASDFNSGSANHPYYKLDAMVHDALQINVDPVELTKYEGEFERIYSTEEAKAGDIEKLRVENGKLRHIIKELETEYANFNRDHVDTVQNMVDTKVMLPEVRNDIEELELQIEKMEADIAEIESKTGHHADSGTSEEPRTPEQEDLPEALQNDIAELLVINAEETERFAELDDELARLVAEDQALTRELKQNSRKSWFSFAK</sequence>
<evidence type="ECO:0000313" key="14">
    <source>
        <dbReference type="EMBL" id="KAA8900358.1"/>
    </source>
</evidence>
<dbReference type="Gene3D" id="1.10.472.80">
    <property type="entry name" value="Ypt/Rab-GAP domain of gyp1p, domain 3"/>
    <property type="match status" value="1"/>
</dbReference>
<evidence type="ECO:0000256" key="9">
    <source>
        <dbReference type="ARBA" id="ARBA00061661"/>
    </source>
</evidence>
<dbReference type="PROSITE" id="PS50086">
    <property type="entry name" value="TBC_RABGAP"/>
    <property type="match status" value="1"/>
</dbReference>
<keyword evidence="8 11" id="KW-0175">Coiled coil</keyword>
<dbReference type="GO" id="GO:0006887">
    <property type="term" value="P:exocytosis"/>
    <property type="evidence" value="ECO:0007669"/>
    <property type="project" value="UniProtKB-KW"/>
</dbReference>
<evidence type="ECO:0000256" key="4">
    <source>
        <dbReference type="ARBA" id="ARBA00022483"/>
    </source>
</evidence>
<dbReference type="InterPro" id="IPR035969">
    <property type="entry name" value="Rab-GAP_TBC_sf"/>
</dbReference>
<name>A0A642UJY0_DIURU</name>
<dbReference type="PANTHER" id="PTHR47219">
    <property type="entry name" value="RAB GTPASE-ACTIVATING PROTEIN 1-LIKE"/>
    <property type="match status" value="1"/>
</dbReference>
<evidence type="ECO:0000256" key="3">
    <source>
        <dbReference type="ARBA" id="ARBA00022468"/>
    </source>
</evidence>
<dbReference type="GeneID" id="54782432"/>
<keyword evidence="6" id="KW-0931">ER-Golgi transport</keyword>
<dbReference type="OMA" id="FWTRIVN"/>
<feature type="region of interest" description="Disordered" evidence="12">
    <location>
        <begin position="592"/>
        <end position="613"/>
    </location>
</feature>
<keyword evidence="15" id="KW-1185">Reference proteome</keyword>
<dbReference type="Gene3D" id="1.10.10.750">
    <property type="entry name" value="Ypt/Rab-GAP domain of gyp1p, domain 1"/>
    <property type="match status" value="1"/>
</dbReference>
<evidence type="ECO:0000256" key="2">
    <source>
        <dbReference type="ARBA" id="ARBA00022448"/>
    </source>
</evidence>
<evidence type="ECO:0000313" key="15">
    <source>
        <dbReference type="Proteomes" id="UP000449547"/>
    </source>
</evidence>
<keyword evidence="4" id="KW-0268">Exocytosis</keyword>
<feature type="compositionally biased region" description="Basic and acidic residues" evidence="12">
    <location>
        <begin position="62"/>
        <end position="75"/>
    </location>
</feature>
<reference evidence="14 15" key="1">
    <citation type="submission" date="2019-07" db="EMBL/GenBank/DDBJ databases">
        <title>Genome assembly of two rare yeast pathogens: Diutina rugosa and Trichomonascus ciferrii.</title>
        <authorList>
            <person name="Mixao V."/>
            <person name="Saus E."/>
            <person name="Hansen A."/>
            <person name="Lass-Flor C."/>
            <person name="Gabaldon T."/>
        </authorList>
    </citation>
    <scope>NUCLEOTIDE SEQUENCE [LARGE SCALE GENOMIC DNA]</scope>
    <source>
        <strain evidence="14 15">CBS 613</strain>
    </source>
</reference>
<proteinExistence type="inferred from homology"/>
<dbReference type="GO" id="GO:0005096">
    <property type="term" value="F:GTPase activator activity"/>
    <property type="evidence" value="ECO:0007669"/>
    <property type="project" value="UniProtKB-KW"/>
</dbReference>
<evidence type="ECO:0000259" key="13">
    <source>
        <dbReference type="PROSITE" id="PS50086"/>
    </source>
</evidence>
<evidence type="ECO:0000256" key="5">
    <source>
        <dbReference type="ARBA" id="ARBA00022490"/>
    </source>
</evidence>
<accession>A0A642UJY0</accession>
<evidence type="ECO:0000256" key="12">
    <source>
        <dbReference type="SAM" id="MobiDB-lite"/>
    </source>
</evidence>
<feature type="compositionally biased region" description="Basic and acidic residues" evidence="12">
    <location>
        <begin position="592"/>
        <end position="610"/>
    </location>
</feature>
<evidence type="ECO:0000256" key="11">
    <source>
        <dbReference type="SAM" id="Coils"/>
    </source>
</evidence>
<evidence type="ECO:0000256" key="6">
    <source>
        <dbReference type="ARBA" id="ARBA00022892"/>
    </source>
</evidence>
<dbReference type="SUPFAM" id="SSF47923">
    <property type="entry name" value="Ypt/Rab-GAP domain of gyp1p"/>
    <property type="match status" value="2"/>
</dbReference>
<protein>
    <recommendedName>
        <fullName evidence="10">GTPase-activating protein GYP5</fullName>
    </recommendedName>
</protein>
<dbReference type="InterPro" id="IPR000195">
    <property type="entry name" value="Rab-GAP-TBC_dom"/>
</dbReference>
<dbReference type="OrthoDB" id="295078at2759"/>
<evidence type="ECO:0000256" key="7">
    <source>
        <dbReference type="ARBA" id="ARBA00022927"/>
    </source>
</evidence>
<feature type="domain" description="Rab-GAP TBC" evidence="13">
    <location>
        <begin position="215"/>
        <end position="397"/>
    </location>
</feature>
<organism evidence="14 15">
    <name type="scientific">Diutina rugosa</name>
    <name type="common">Yeast</name>
    <name type="synonym">Candida rugosa</name>
    <dbReference type="NCBI Taxonomy" id="5481"/>
    <lineage>
        <taxon>Eukaryota</taxon>
        <taxon>Fungi</taxon>
        <taxon>Dikarya</taxon>
        <taxon>Ascomycota</taxon>
        <taxon>Saccharomycotina</taxon>
        <taxon>Pichiomycetes</taxon>
        <taxon>Debaryomycetaceae</taxon>
        <taxon>Diutina</taxon>
    </lineage>
</organism>
<dbReference type="EMBL" id="SWFT01000112">
    <property type="protein sequence ID" value="KAA8900358.1"/>
    <property type="molecule type" value="Genomic_DNA"/>
</dbReference>
<dbReference type="VEuPathDB" id="FungiDB:DIURU_003781"/>
<dbReference type="GO" id="GO:0030427">
    <property type="term" value="C:site of polarized growth"/>
    <property type="evidence" value="ECO:0007669"/>
    <property type="project" value="UniProtKB-ARBA"/>
</dbReference>